<dbReference type="GO" id="GO:0005783">
    <property type="term" value="C:endoplasmic reticulum"/>
    <property type="evidence" value="ECO:0007669"/>
    <property type="project" value="InterPro"/>
</dbReference>
<dbReference type="EMBL" id="QEAO01000013">
    <property type="protein sequence ID" value="TPX34532.1"/>
    <property type="molecule type" value="Genomic_DNA"/>
</dbReference>
<dbReference type="OrthoDB" id="10264505at2759"/>
<evidence type="ECO:0000313" key="12">
    <source>
        <dbReference type="EMBL" id="TPX34532.1"/>
    </source>
</evidence>
<dbReference type="GO" id="GO:0003756">
    <property type="term" value="F:protein disulfide isomerase activity"/>
    <property type="evidence" value="ECO:0007669"/>
    <property type="project" value="UniProtKB-EC"/>
</dbReference>
<keyword evidence="7" id="KW-0413">Isomerase</keyword>
<dbReference type="PRINTS" id="PR00421">
    <property type="entry name" value="THIOREDOXIN"/>
</dbReference>
<evidence type="ECO:0000256" key="1">
    <source>
        <dbReference type="ARBA" id="ARBA00001182"/>
    </source>
</evidence>
<keyword evidence="5" id="KW-0677">Repeat</keyword>
<evidence type="ECO:0000256" key="10">
    <source>
        <dbReference type="SAM" id="SignalP"/>
    </source>
</evidence>
<dbReference type="AlphaFoldDB" id="A0A507C4E1"/>
<organism evidence="12 13">
    <name type="scientific">Synchytrium microbalum</name>
    <dbReference type="NCBI Taxonomy" id="1806994"/>
    <lineage>
        <taxon>Eukaryota</taxon>
        <taxon>Fungi</taxon>
        <taxon>Fungi incertae sedis</taxon>
        <taxon>Chytridiomycota</taxon>
        <taxon>Chytridiomycota incertae sedis</taxon>
        <taxon>Chytridiomycetes</taxon>
        <taxon>Synchytriales</taxon>
        <taxon>Synchytriaceae</taxon>
        <taxon>Synchytrium</taxon>
    </lineage>
</organism>
<feature type="chain" id="PRO_5021315894" description="protein disulfide-isomerase" evidence="10">
    <location>
        <begin position="22"/>
        <end position="365"/>
    </location>
</feature>
<feature type="domain" description="Thioredoxin" evidence="11">
    <location>
        <begin position="132"/>
        <end position="250"/>
    </location>
</feature>
<dbReference type="Pfam" id="PF00085">
    <property type="entry name" value="Thioredoxin"/>
    <property type="match status" value="2"/>
</dbReference>
<dbReference type="NCBIfam" id="TIGR01126">
    <property type="entry name" value="pdi_dom"/>
    <property type="match status" value="2"/>
</dbReference>
<comment type="caution">
    <text evidence="12">The sequence shown here is derived from an EMBL/GenBank/DDBJ whole genome shotgun (WGS) entry which is preliminary data.</text>
</comment>
<evidence type="ECO:0000256" key="7">
    <source>
        <dbReference type="ARBA" id="ARBA00023235"/>
    </source>
</evidence>
<dbReference type="EC" id="5.3.4.1" evidence="3"/>
<dbReference type="CDD" id="cd00238">
    <property type="entry name" value="ERp29c"/>
    <property type="match status" value="1"/>
</dbReference>
<evidence type="ECO:0000313" key="13">
    <source>
        <dbReference type="Proteomes" id="UP000319731"/>
    </source>
</evidence>
<keyword evidence="4 10" id="KW-0732">Signal</keyword>
<evidence type="ECO:0000256" key="8">
    <source>
        <dbReference type="ARBA" id="ARBA00023284"/>
    </source>
</evidence>
<sequence>MKVLALAAALVASLYVSTVKASEPVIALDPDNFDDYVGGKDALVEFYAPWCGHCKNLAPTYDQLGEAYAPFKDSVVIAKVDADAHKSLGQKYGVNGFPTIKWFPKGVSSPEDYSGGRSLEDFITFIGQKTGLKPKIKAPQTSVTVLTSGNFNEFVGTQNKNVLVEFYAPWCGHCKTLAPIYEKVAKDFAQEKDCVVANVDATASADLAEKYGVTGYPTIKFFPKGSSEATEYNGGRTEEDFLTFLNDKCGTQRTAGGGLSDSVGRVSGLNELVKKFISSKETRESVIEEVKTAAGKLTGAVKDHAAYYVKTMEKVVKSGEKHIETEYKRLEKLAKSAVAEQADSFSIRKNILSHFKSGGAEKEEL</sequence>
<accession>A0A507C4E1</accession>
<comment type="similarity">
    <text evidence="2 9">Belongs to the protein disulfide isomerase family.</text>
</comment>
<evidence type="ECO:0000256" key="4">
    <source>
        <dbReference type="ARBA" id="ARBA00022729"/>
    </source>
</evidence>
<dbReference type="RefSeq" id="XP_031025252.1">
    <property type="nucleotide sequence ID" value="XM_031168824.1"/>
</dbReference>
<evidence type="ECO:0000256" key="3">
    <source>
        <dbReference type="ARBA" id="ARBA00012723"/>
    </source>
</evidence>
<gene>
    <name evidence="12" type="ORF">SmJEL517_g02896</name>
</gene>
<dbReference type="PANTHER" id="PTHR45672:SF11">
    <property type="entry name" value="PROTEIN DISULFIDE-ISOMERASE C17H9.14C"/>
    <property type="match status" value="1"/>
</dbReference>
<feature type="domain" description="Thioredoxin" evidence="11">
    <location>
        <begin position="3"/>
        <end position="131"/>
    </location>
</feature>
<dbReference type="PANTHER" id="PTHR45672">
    <property type="entry name" value="PROTEIN DISULFIDE-ISOMERASE C17H9.14C-RELATED"/>
    <property type="match status" value="1"/>
</dbReference>
<name>A0A507C4E1_9FUNG</name>
<dbReference type="InterPro" id="IPR036356">
    <property type="entry name" value="ERp29_C_sf"/>
</dbReference>
<dbReference type="SUPFAM" id="SSF52833">
    <property type="entry name" value="Thioredoxin-like"/>
    <property type="match status" value="2"/>
</dbReference>
<dbReference type="InterPro" id="IPR013766">
    <property type="entry name" value="Thioredoxin_domain"/>
</dbReference>
<dbReference type="SUPFAM" id="SSF47933">
    <property type="entry name" value="ERP29 C domain-like"/>
    <property type="match status" value="1"/>
</dbReference>
<dbReference type="Proteomes" id="UP000319731">
    <property type="component" value="Unassembled WGS sequence"/>
</dbReference>
<protein>
    <recommendedName>
        <fullName evidence="3">protein disulfide-isomerase</fullName>
        <ecNumber evidence="3">5.3.4.1</ecNumber>
    </recommendedName>
</protein>
<dbReference type="InterPro" id="IPR005788">
    <property type="entry name" value="PDI_thioredoxin-like_dom"/>
</dbReference>
<keyword evidence="6" id="KW-1015">Disulfide bond</keyword>
<dbReference type="PROSITE" id="PS00194">
    <property type="entry name" value="THIOREDOXIN_1"/>
    <property type="match status" value="2"/>
</dbReference>
<evidence type="ECO:0000256" key="9">
    <source>
        <dbReference type="RuleBase" id="RU004208"/>
    </source>
</evidence>
<keyword evidence="8" id="KW-0676">Redox-active center</keyword>
<dbReference type="Pfam" id="PF07749">
    <property type="entry name" value="ERp29"/>
    <property type="match status" value="1"/>
</dbReference>
<dbReference type="InterPro" id="IPR011679">
    <property type="entry name" value="ERp29_C"/>
</dbReference>
<evidence type="ECO:0000256" key="5">
    <source>
        <dbReference type="ARBA" id="ARBA00022737"/>
    </source>
</evidence>
<dbReference type="PROSITE" id="PS51352">
    <property type="entry name" value="THIOREDOXIN_2"/>
    <property type="match status" value="2"/>
</dbReference>
<dbReference type="FunFam" id="3.40.30.10:FF:000032">
    <property type="entry name" value="Protein disulfide-isomerase A6 homolog"/>
    <property type="match status" value="2"/>
</dbReference>
<comment type="catalytic activity">
    <reaction evidence="1">
        <text>Catalyzes the rearrangement of -S-S- bonds in proteins.</text>
        <dbReference type="EC" id="5.3.4.1"/>
    </reaction>
</comment>
<evidence type="ECO:0000259" key="11">
    <source>
        <dbReference type="PROSITE" id="PS51352"/>
    </source>
</evidence>
<proteinExistence type="inferred from homology"/>
<evidence type="ECO:0000256" key="6">
    <source>
        <dbReference type="ARBA" id="ARBA00023157"/>
    </source>
</evidence>
<dbReference type="InterPro" id="IPR036249">
    <property type="entry name" value="Thioredoxin-like_sf"/>
</dbReference>
<dbReference type="InterPro" id="IPR017937">
    <property type="entry name" value="Thioredoxin_CS"/>
</dbReference>
<reference evidence="12 13" key="1">
    <citation type="journal article" date="2019" name="Sci. Rep.">
        <title>Comparative genomics of chytrid fungi reveal insights into the obligate biotrophic and pathogenic lifestyle of Synchytrium endobioticum.</title>
        <authorList>
            <person name="van de Vossenberg B.T.L.H."/>
            <person name="Warris S."/>
            <person name="Nguyen H.D.T."/>
            <person name="van Gent-Pelzer M.P.E."/>
            <person name="Joly D.L."/>
            <person name="van de Geest H.C."/>
            <person name="Bonants P.J.M."/>
            <person name="Smith D.S."/>
            <person name="Levesque C.A."/>
            <person name="van der Lee T.A.J."/>
        </authorList>
    </citation>
    <scope>NUCLEOTIDE SEQUENCE [LARGE SCALE GENOMIC DNA]</scope>
    <source>
        <strain evidence="12 13">JEL517</strain>
    </source>
</reference>
<feature type="signal peptide" evidence="10">
    <location>
        <begin position="1"/>
        <end position="21"/>
    </location>
</feature>
<dbReference type="CDD" id="cd02998">
    <property type="entry name" value="PDI_a_ERp38"/>
    <property type="match status" value="2"/>
</dbReference>
<dbReference type="GeneID" id="42004121"/>
<dbReference type="Gene3D" id="3.40.30.10">
    <property type="entry name" value="Glutaredoxin"/>
    <property type="match status" value="2"/>
</dbReference>
<dbReference type="GO" id="GO:0006457">
    <property type="term" value="P:protein folding"/>
    <property type="evidence" value="ECO:0007669"/>
    <property type="project" value="TreeGrafter"/>
</dbReference>
<dbReference type="STRING" id="1806994.A0A507C4E1"/>
<dbReference type="Gene3D" id="1.20.1150.12">
    <property type="entry name" value="Endoplasmic reticulum resident protein 29, C-terminal domain"/>
    <property type="match status" value="1"/>
</dbReference>
<keyword evidence="13" id="KW-1185">Reference proteome</keyword>
<dbReference type="InterPro" id="IPR051063">
    <property type="entry name" value="PDI"/>
</dbReference>
<evidence type="ECO:0000256" key="2">
    <source>
        <dbReference type="ARBA" id="ARBA00006347"/>
    </source>
</evidence>